<feature type="compositionally biased region" description="Basic residues" evidence="1">
    <location>
        <begin position="151"/>
        <end position="161"/>
    </location>
</feature>
<dbReference type="RefSeq" id="WP_028481122.1">
    <property type="nucleotide sequence ID" value="NZ_LVVZ01000015.1"/>
</dbReference>
<dbReference type="EMBL" id="LVVZ01000015">
    <property type="protein sequence ID" value="OKL44073.1"/>
    <property type="molecule type" value="Genomic_DNA"/>
</dbReference>
<feature type="compositionally biased region" description="Polar residues" evidence="1">
    <location>
        <begin position="183"/>
        <end position="200"/>
    </location>
</feature>
<feature type="region of interest" description="Disordered" evidence="1">
    <location>
        <begin position="62"/>
        <end position="205"/>
    </location>
</feature>
<proteinExistence type="predicted"/>
<evidence type="ECO:0000313" key="2">
    <source>
        <dbReference type="EMBL" id="OKL44073.1"/>
    </source>
</evidence>
<dbReference type="Proteomes" id="UP000185783">
    <property type="component" value="Unassembled WGS sequence"/>
</dbReference>
<feature type="compositionally biased region" description="Basic and acidic residues" evidence="1">
    <location>
        <begin position="62"/>
        <end position="86"/>
    </location>
</feature>
<accession>A0A1U7JH49</accession>
<feature type="compositionally biased region" description="Acidic residues" evidence="1">
    <location>
        <begin position="114"/>
        <end position="128"/>
    </location>
</feature>
<dbReference type="Gene3D" id="3.30.1150.10">
    <property type="match status" value="1"/>
</dbReference>
<dbReference type="AlphaFoldDB" id="A0A1U7JH49"/>
<name>A0A1U7JH49_9HYPH</name>
<keyword evidence="3" id="KW-1185">Reference proteome</keyword>
<dbReference type="SUPFAM" id="SSF74653">
    <property type="entry name" value="TolA/TonB C-terminal domain"/>
    <property type="match status" value="1"/>
</dbReference>
<organism evidence="2 3">
    <name type="scientific">Pseudovibrio exalbescens</name>
    <dbReference type="NCBI Taxonomy" id="197461"/>
    <lineage>
        <taxon>Bacteria</taxon>
        <taxon>Pseudomonadati</taxon>
        <taxon>Pseudomonadota</taxon>
        <taxon>Alphaproteobacteria</taxon>
        <taxon>Hyphomicrobiales</taxon>
        <taxon>Stappiaceae</taxon>
        <taxon>Pseudovibrio</taxon>
    </lineage>
</organism>
<evidence type="ECO:0000313" key="3">
    <source>
        <dbReference type="Proteomes" id="UP000185783"/>
    </source>
</evidence>
<evidence type="ECO:0000256" key="1">
    <source>
        <dbReference type="SAM" id="MobiDB-lite"/>
    </source>
</evidence>
<gene>
    <name evidence="2" type="ORF">A3843_10880</name>
</gene>
<protein>
    <submittedName>
        <fullName evidence="2">Cell envelope biogenesis protein TolA</fullName>
    </submittedName>
</protein>
<feature type="compositionally biased region" description="Basic and acidic residues" evidence="1">
    <location>
        <begin position="162"/>
        <end position="173"/>
    </location>
</feature>
<comment type="caution">
    <text evidence="2">The sequence shown here is derived from an EMBL/GenBank/DDBJ whole genome shotgun (WGS) entry which is preliminary data.</text>
</comment>
<sequence length="311" mass="33410">MRKALIASAVGHLAILVAGVIGFTGGRDLSVAPVDSLPVELVPVSEMTQLQLGTKEETEIREAAVKPAEKPPQEKPEAADRPRDNETSAPGPETDRPVQEAAVEQTPPPPAPEPEPEPAAEPAPEEAVSETAELGPEVDRTEEPEQQIVKVRPRIKPRVPPRPREPEPPKEQFDPNNIAALLNKTTPSGGGTSNSQQPASLGSDRGQIGVRMSQSELDALRSQVARCWNPPVGAVGAEELVVRLQFSMSENGEVQGQPKVLNANGNPAFNAAAQSAIRAVYRCGPYSLPISKYESWQTIILNFDPREMLGY</sequence>
<dbReference type="STRING" id="197461.A3843_10880"/>
<reference evidence="2 3" key="1">
    <citation type="submission" date="2016-03" db="EMBL/GenBank/DDBJ databases">
        <title>Genome sequence of Nesiotobacter sp. nov., a moderately halophilic alphaproteobacterium isolated from the Yellow Sea, China.</title>
        <authorList>
            <person name="Zhang G."/>
            <person name="Zhang R."/>
        </authorList>
    </citation>
    <scope>NUCLEOTIDE SEQUENCE [LARGE SCALE GENOMIC DNA]</scope>
    <source>
        <strain evidence="2 3">WB1-6</strain>
    </source>
</reference>